<dbReference type="OrthoDB" id="9803333at2"/>
<dbReference type="EMBL" id="LDPH01000025">
    <property type="protein sequence ID" value="KLV23442.1"/>
    <property type="molecule type" value="Genomic_DNA"/>
</dbReference>
<dbReference type="GO" id="GO:0030497">
    <property type="term" value="P:fatty acid elongation"/>
    <property type="evidence" value="ECO:0007669"/>
    <property type="project" value="TreeGrafter"/>
</dbReference>
<dbReference type="InterPro" id="IPR036291">
    <property type="entry name" value="NAD(P)-bd_dom_sf"/>
</dbReference>
<dbReference type="Pfam" id="PF13561">
    <property type="entry name" value="adh_short_C2"/>
    <property type="match status" value="1"/>
</dbReference>
<dbReference type="PANTHER" id="PTHR42760:SF40">
    <property type="entry name" value="3-OXOACYL-[ACYL-CARRIER-PROTEIN] REDUCTASE, CHLOROPLASTIC"/>
    <property type="match status" value="1"/>
</dbReference>
<sequence>MEGLVLKSLEELFSLKHKTALITGASGHLGSAISESLAESGANVILAGRNQENNKQLAEKLMNQYGVICLPIYLDVSNRDSITNCVEVSLKEFEKVDILVNNASYGSTGKIETMSDKDWEIGIDGTINQTFRLTNSILPYMVAQGSGNIINISSMYGVVSPNPEIYGNSGQNNPPNYGAGKAAIIQFTKYIASHYGKEGIRANSISPGPFPKTEVLKNEEFVEQLARKNPLSRVGRPEELKGAVAYLASDASSFVTGHNLCVDGGWTAW</sequence>
<keyword evidence="2" id="KW-0560">Oxidoreductase</keyword>
<dbReference type="PATRIC" id="fig|1397.4.peg.2583"/>
<dbReference type="GO" id="GO:0016616">
    <property type="term" value="F:oxidoreductase activity, acting on the CH-OH group of donors, NAD or NADP as acceptor"/>
    <property type="evidence" value="ECO:0007669"/>
    <property type="project" value="TreeGrafter"/>
</dbReference>
<dbReference type="FunFam" id="3.40.50.720:FF:000084">
    <property type="entry name" value="Short-chain dehydrogenase reductase"/>
    <property type="match status" value="1"/>
</dbReference>
<evidence type="ECO:0000313" key="4">
    <source>
        <dbReference type="Proteomes" id="UP000036045"/>
    </source>
</evidence>
<name>A0A0J1IBU6_NIACI</name>
<dbReference type="AlphaFoldDB" id="A0A0J1IBU6"/>
<evidence type="ECO:0000313" key="3">
    <source>
        <dbReference type="EMBL" id="KLV23442.1"/>
    </source>
</evidence>
<comment type="caution">
    <text evidence="3">The sequence shown here is derived from an EMBL/GenBank/DDBJ whole genome shotgun (WGS) entry which is preliminary data.</text>
</comment>
<evidence type="ECO:0000256" key="2">
    <source>
        <dbReference type="ARBA" id="ARBA00023002"/>
    </source>
</evidence>
<dbReference type="PANTHER" id="PTHR42760">
    <property type="entry name" value="SHORT-CHAIN DEHYDROGENASES/REDUCTASES FAMILY MEMBER"/>
    <property type="match status" value="1"/>
</dbReference>
<dbReference type="PRINTS" id="PR00080">
    <property type="entry name" value="SDRFAMILY"/>
</dbReference>
<accession>A0A0J1IBU6</accession>
<organism evidence="3 4">
    <name type="scientific">Niallia circulans</name>
    <name type="common">Bacillus circulans</name>
    <dbReference type="NCBI Taxonomy" id="1397"/>
    <lineage>
        <taxon>Bacteria</taxon>
        <taxon>Bacillati</taxon>
        <taxon>Bacillota</taxon>
        <taxon>Bacilli</taxon>
        <taxon>Bacillales</taxon>
        <taxon>Bacillaceae</taxon>
        <taxon>Niallia</taxon>
    </lineage>
</organism>
<gene>
    <name evidence="3" type="ORF">ABW02_19280</name>
</gene>
<reference evidence="3 4" key="1">
    <citation type="submission" date="2015-05" db="EMBL/GenBank/DDBJ databases">
        <title>Whole genome sequence and identification of bacterial endophytes from Costus igneus.</title>
        <authorList>
            <person name="Lee Y.P."/>
            <person name="Gan H.M."/>
            <person name="Eng W."/>
            <person name="Wheatley M.S."/>
            <person name="Caraballo A."/>
            <person name="Polter S."/>
            <person name="Savka M.A."/>
            <person name="Hudson A.O."/>
        </authorList>
    </citation>
    <scope>NUCLEOTIDE SEQUENCE [LARGE SCALE GENOMIC DNA]</scope>
    <source>
        <strain evidence="3 4">RIT379</strain>
    </source>
</reference>
<evidence type="ECO:0000256" key="1">
    <source>
        <dbReference type="ARBA" id="ARBA00006484"/>
    </source>
</evidence>
<dbReference type="PRINTS" id="PR00081">
    <property type="entry name" value="GDHRDH"/>
</dbReference>
<proteinExistence type="inferred from homology"/>
<dbReference type="Proteomes" id="UP000036045">
    <property type="component" value="Unassembled WGS sequence"/>
</dbReference>
<protein>
    <submittedName>
        <fullName evidence="3">Gluconate 5-dehydrogenase</fullName>
    </submittedName>
</protein>
<dbReference type="Gene3D" id="3.40.50.720">
    <property type="entry name" value="NAD(P)-binding Rossmann-like Domain"/>
    <property type="match status" value="1"/>
</dbReference>
<dbReference type="GO" id="GO:0008206">
    <property type="term" value="P:bile acid metabolic process"/>
    <property type="evidence" value="ECO:0007669"/>
    <property type="project" value="UniProtKB-ARBA"/>
</dbReference>
<comment type="similarity">
    <text evidence="1">Belongs to the short-chain dehydrogenases/reductases (SDR) family.</text>
</comment>
<keyword evidence="4" id="KW-1185">Reference proteome</keyword>
<dbReference type="InterPro" id="IPR002347">
    <property type="entry name" value="SDR_fam"/>
</dbReference>
<dbReference type="SUPFAM" id="SSF51735">
    <property type="entry name" value="NAD(P)-binding Rossmann-fold domains"/>
    <property type="match status" value="1"/>
</dbReference>